<dbReference type="GO" id="GO:0043130">
    <property type="term" value="F:ubiquitin binding"/>
    <property type="evidence" value="ECO:0007669"/>
    <property type="project" value="InterPro"/>
</dbReference>
<dbReference type="Pfam" id="PF08590">
    <property type="entry name" value="DUF1771"/>
    <property type="match status" value="1"/>
</dbReference>
<dbReference type="PANTHER" id="PTHR46535">
    <property type="entry name" value="NEDD4-BINDING PROTEIN 2"/>
    <property type="match status" value="1"/>
</dbReference>
<accession>A0A0L0HEF5</accession>
<gene>
    <name evidence="4" type="ORF">SPPG_05377</name>
</gene>
<dbReference type="VEuPathDB" id="FungiDB:SPPG_05377"/>
<dbReference type="SUPFAM" id="SSF160443">
    <property type="entry name" value="SMR domain-like"/>
    <property type="match status" value="1"/>
</dbReference>
<dbReference type="SMART" id="SM00463">
    <property type="entry name" value="SMR"/>
    <property type="match status" value="1"/>
</dbReference>
<dbReference type="InterPro" id="IPR009060">
    <property type="entry name" value="UBA-like_sf"/>
</dbReference>
<dbReference type="OrthoDB" id="4080456at2759"/>
<proteinExistence type="predicted"/>
<dbReference type="InterPro" id="IPR002625">
    <property type="entry name" value="Smr_dom"/>
</dbReference>
<name>A0A0L0HEF5_SPIPD</name>
<dbReference type="InterPro" id="IPR013899">
    <property type="entry name" value="DUF1771"/>
</dbReference>
<dbReference type="SUPFAM" id="SSF46934">
    <property type="entry name" value="UBA-like"/>
    <property type="match status" value="2"/>
</dbReference>
<feature type="region of interest" description="Disordered" evidence="1">
    <location>
        <begin position="149"/>
        <end position="185"/>
    </location>
</feature>
<feature type="compositionally biased region" description="Low complexity" evidence="1">
    <location>
        <begin position="151"/>
        <end position="170"/>
    </location>
</feature>
<dbReference type="CDD" id="cd14279">
    <property type="entry name" value="CUE"/>
    <property type="match status" value="3"/>
</dbReference>
<dbReference type="EMBL" id="KQ257458">
    <property type="protein sequence ID" value="KNC99118.1"/>
    <property type="molecule type" value="Genomic_DNA"/>
</dbReference>
<dbReference type="Gene3D" id="3.30.1370.110">
    <property type="match status" value="1"/>
</dbReference>
<dbReference type="GeneID" id="27688755"/>
<feature type="domain" description="CUE" evidence="3">
    <location>
        <begin position="181"/>
        <end position="224"/>
    </location>
</feature>
<organism evidence="4 5">
    <name type="scientific">Spizellomyces punctatus (strain DAOM BR117)</name>
    <dbReference type="NCBI Taxonomy" id="645134"/>
    <lineage>
        <taxon>Eukaryota</taxon>
        <taxon>Fungi</taxon>
        <taxon>Fungi incertae sedis</taxon>
        <taxon>Chytridiomycota</taxon>
        <taxon>Chytridiomycota incertae sedis</taxon>
        <taxon>Chytridiomycetes</taxon>
        <taxon>Spizellomycetales</taxon>
        <taxon>Spizellomycetaceae</taxon>
        <taxon>Spizellomyces</taxon>
    </lineage>
</organism>
<evidence type="ECO:0000259" key="2">
    <source>
        <dbReference type="PROSITE" id="PS50828"/>
    </source>
</evidence>
<evidence type="ECO:0000313" key="4">
    <source>
        <dbReference type="EMBL" id="KNC99118.1"/>
    </source>
</evidence>
<dbReference type="Pfam" id="PF02845">
    <property type="entry name" value="CUE"/>
    <property type="match status" value="1"/>
</dbReference>
<evidence type="ECO:0008006" key="6">
    <source>
        <dbReference type="Google" id="ProtNLM"/>
    </source>
</evidence>
<keyword evidence="5" id="KW-1185">Reference proteome</keyword>
<dbReference type="AlphaFoldDB" id="A0A0L0HEF5"/>
<dbReference type="InterPro" id="IPR036063">
    <property type="entry name" value="Smr_dom_sf"/>
</dbReference>
<sequence>MRTAKGKRGQYSAVSNPRKVKLSKPKQTFSDEGSASQIAKDVYPQEPTQVRGRQPVDLASVDGGLLREKLGNSATTVTTYSPASMQFLAEIFPETLKENLEEALLICEGNVEKAVDSLLSDANDLLDDVCSTCSSSELSSNGEISRFDDAASSGSLSSSTSKGTASSSESHCLGRKDNTNANGPELATLSAMFPDHDQRTILSALNTHQFDMDRAADTLLRLTLDEIPDNRVCKEDEVLAALMEIFPEQPLDILRITLRRCGGLDATVQELTKDIKTAWGRKCDGRCSAMGHPCVYHRSEKPIDMEMTADRRLRRADSASMSSRSGPIFTLSARGSSLPVSSRIQNVANDVEQTGGTSSAHANPSEINFLDPGECRQVAQSFREKRDEAFRRAAKAFRKGDLTGKGSAGYFSQEGRDLTEQMMKWNSRAAQATIQRNKARFQGDPFVIDLHGLTVNEAVKYVDEAVNEWYSGNGAHAKPQKPLQIITGSGQHSSHGIRKLYPVIYKRLSAKGWTVRPGGSGWFFVKP</sequence>
<dbReference type="SMART" id="SM01162">
    <property type="entry name" value="DUF1771"/>
    <property type="match status" value="1"/>
</dbReference>
<feature type="compositionally biased region" description="Polar residues" evidence="1">
    <location>
        <begin position="25"/>
        <end position="37"/>
    </location>
</feature>
<dbReference type="PROSITE" id="PS50828">
    <property type="entry name" value="SMR"/>
    <property type="match status" value="1"/>
</dbReference>
<dbReference type="PROSITE" id="PS51140">
    <property type="entry name" value="CUE"/>
    <property type="match status" value="1"/>
</dbReference>
<feature type="region of interest" description="Disordered" evidence="1">
    <location>
        <begin position="1"/>
        <end position="40"/>
    </location>
</feature>
<evidence type="ECO:0000259" key="3">
    <source>
        <dbReference type="PROSITE" id="PS51140"/>
    </source>
</evidence>
<dbReference type="Gene3D" id="1.10.8.10">
    <property type="entry name" value="DNA helicase RuvA subunit, C-terminal domain"/>
    <property type="match status" value="1"/>
</dbReference>
<dbReference type="STRING" id="645134.A0A0L0HEF5"/>
<dbReference type="InParanoid" id="A0A0L0HEF5"/>
<evidence type="ECO:0000256" key="1">
    <source>
        <dbReference type="SAM" id="MobiDB-lite"/>
    </source>
</evidence>
<dbReference type="GO" id="GO:0005634">
    <property type="term" value="C:nucleus"/>
    <property type="evidence" value="ECO:0007669"/>
    <property type="project" value="TreeGrafter"/>
</dbReference>
<dbReference type="eggNOG" id="KOG2401">
    <property type="taxonomic scope" value="Eukaryota"/>
</dbReference>
<dbReference type="InterPro" id="IPR003892">
    <property type="entry name" value="CUE"/>
</dbReference>
<dbReference type="RefSeq" id="XP_016607158.1">
    <property type="nucleotide sequence ID" value="XM_016753593.1"/>
</dbReference>
<dbReference type="Proteomes" id="UP000053201">
    <property type="component" value="Unassembled WGS sequence"/>
</dbReference>
<dbReference type="InterPro" id="IPR052772">
    <property type="entry name" value="Endo/PolyKinase_Domain-Protein"/>
</dbReference>
<evidence type="ECO:0000313" key="5">
    <source>
        <dbReference type="Proteomes" id="UP000053201"/>
    </source>
</evidence>
<protein>
    <recommendedName>
        <fullName evidence="6">Smr domain-containing protein</fullName>
    </recommendedName>
</protein>
<reference evidence="4 5" key="1">
    <citation type="submission" date="2009-08" db="EMBL/GenBank/DDBJ databases">
        <title>The Genome Sequence of Spizellomyces punctatus strain DAOM BR117.</title>
        <authorList>
            <consortium name="The Broad Institute Genome Sequencing Platform"/>
            <person name="Russ C."/>
            <person name="Cuomo C."/>
            <person name="Shea T."/>
            <person name="Young S.K."/>
            <person name="Zeng Q."/>
            <person name="Koehrsen M."/>
            <person name="Haas B."/>
            <person name="Borodovsky M."/>
            <person name="Guigo R."/>
            <person name="Alvarado L."/>
            <person name="Berlin A."/>
            <person name="Bochicchio J."/>
            <person name="Borenstein D."/>
            <person name="Chapman S."/>
            <person name="Chen Z."/>
            <person name="Engels R."/>
            <person name="Freedman E."/>
            <person name="Gellesch M."/>
            <person name="Goldberg J."/>
            <person name="Griggs A."/>
            <person name="Gujja S."/>
            <person name="Heiman D."/>
            <person name="Hepburn T."/>
            <person name="Howarth C."/>
            <person name="Jen D."/>
            <person name="Larson L."/>
            <person name="Lewis B."/>
            <person name="Mehta T."/>
            <person name="Park D."/>
            <person name="Pearson M."/>
            <person name="Roberts A."/>
            <person name="Saif S."/>
            <person name="Shenoy N."/>
            <person name="Sisk P."/>
            <person name="Stolte C."/>
            <person name="Sykes S."/>
            <person name="Thomson T."/>
            <person name="Walk T."/>
            <person name="White J."/>
            <person name="Yandava C."/>
            <person name="Burger G."/>
            <person name="Gray M.W."/>
            <person name="Holland P.W.H."/>
            <person name="King N."/>
            <person name="Lang F.B.F."/>
            <person name="Roger A.J."/>
            <person name="Ruiz-Trillo I."/>
            <person name="Lander E."/>
            <person name="Nusbaum C."/>
        </authorList>
    </citation>
    <scope>NUCLEOTIDE SEQUENCE [LARGE SCALE GENOMIC DNA]</scope>
    <source>
        <strain evidence="4 5">DAOM BR117</strain>
    </source>
</reference>
<feature type="domain" description="Smr" evidence="2">
    <location>
        <begin position="448"/>
        <end position="527"/>
    </location>
</feature>
<dbReference type="GO" id="GO:0004519">
    <property type="term" value="F:endonuclease activity"/>
    <property type="evidence" value="ECO:0007669"/>
    <property type="project" value="TreeGrafter"/>
</dbReference>
<dbReference type="PANTHER" id="PTHR46535:SF1">
    <property type="entry name" value="NEDD4-BINDING PROTEIN 2"/>
    <property type="match status" value="1"/>
</dbReference>